<keyword evidence="1" id="KW-0560">Oxidoreductase</keyword>
<proteinExistence type="predicted"/>
<dbReference type="RefSeq" id="WP_265680862.1">
    <property type="nucleotide sequence ID" value="NZ_CP120863.1"/>
</dbReference>
<keyword evidence="4" id="KW-1185">Reference proteome</keyword>
<evidence type="ECO:0000313" key="4">
    <source>
        <dbReference type="Proteomes" id="UP001209803"/>
    </source>
</evidence>
<evidence type="ECO:0000256" key="1">
    <source>
        <dbReference type="ARBA" id="ARBA00023002"/>
    </source>
</evidence>
<dbReference type="Gene3D" id="3.30.9.10">
    <property type="entry name" value="D-Amino Acid Oxidase, subunit A, domain 2"/>
    <property type="match status" value="1"/>
</dbReference>
<evidence type="ECO:0000313" key="3">
    <source>
        <dbReference type="EMBL" id="WFE88781.1"/>
    </source>
</evidence>
<dbReference type="Gene3D" id="3.50.50.60">
    <property type="entry name" value="FAD/NAD(P)-binding domain"/>
    <property type="match status" value="1"/>
</dbReference>
<gene>
    <name evidence="3" type="ORF">K1718_21865</name>
</gene>
<organism evidence="3 4">
    <name type="scientific">Roseibium porphyridii</name>
    <dbReference type="NCBI Taxonomy" id="2866279"/>
    <lineage>
        <taxon>Bacteria</taxon>
        <taxon>Pseudomonadati</taxon>
        <taxon>Pseudomonadota</taxon>
        <taxon>Alphaproteobacteria</taxon>
        <taxon>Hyphomicrobiales</taxon>
        <taxon>Stappiaceae</taxon>
        <taxon>Roseibium</taxon>
    </lineage>
</organism>
<dbReference type="Proteomes" id="UP001209803">
    <property type="component" value="Chromosome"/>
</dbReference>
<dbReference type="SUPFAM" id="SSF51905">
    <property type="entry name" value="FAD/NAD(P)-binding domain"/>
    <property type="match status" value="1"/>
</dbReference>
<protein>
    <submittedName>
        <fullName evidence="3">FAD-binding oxidoreductase</fullName>
    </submittedName>
</protein>
<accession>A0ABY8F018</accession>
<dbReference type="InterPro" id="IPR036188">
    <property type="entry name" value="FAD/NAD-bd_sf"/>
</dbReference>
<dbReference type="Pfam" id="PF01266">
    <property type="entry name" value="DAO"/>
    <property type="match status" value="1"/>
</dbReference>
<reference evidence="3 4" key="1">
    <citation type="submission" date="2023-03" db="EMBL/GenBank/DDBJ databases">
        <title>Roseibium porphyridii sp. nov. and Roseibium rhodosorbium sp. nov. isolated from marine algae, Porphyridium cruentum and Rhodosorus marinus, respectively.</title>
        <authorList>
            <person name="Lee M.W."/>
            <person name="Choi B.J."/>
            <person name="Lee J.K."/>
            <person name="Choi D.G."/>
            <person name="Baek J.H."/>
            <person name="Bayburt H."/>
            <person name="Kim J.M."/>
            <person name="Han D.M."/>
            <person name="Kim K.H."/>
            <person name="Jeon C.O."/>
        </authorList>
    </citation>
    <scope>NUCLEOTIDE SEQUENCE [LARGE SCALE GENOMIC DNA]</scope>
    <source>
        <strain evidence="3 4">KMA01</strain>
    </source>
</reference>
<dbReference type="PANTHER" id="PTHR13847:SF281">
    <property type="entry name" value="FAD DEPENDENT OXIDOREDUCTASE DOMAIN-CONTAINING PROTEIN"/>
    <property type="match status" value="1"/>
</dbReference>
<name>A0ABY8F018_9HYPH</name>
<dbReference type="PANTHER" id="PTHR13847">
    <property type="entry name" value="SARCOSINE DEHYDROGENASE-RELATED"/>
    <property type="match status" value="1"/>
</dbReference>
<feature type="domain" description="FAD dependent oxidoreductase" evidence="2">
    <location>
        <begin position="40"/>
        <end position="399"/>
    </location>
</feature>
<evidence type="ECO:0000259" key="2">
    <source>
        <dbReference type="Pfam" id="PF01266"/>
    </source>
</evidence>
<sequence length="444" mass="49024">MDIRPFPAQTDDRRTLGSYWEVSVPQPRQDRKLHGNALFDVAVIGAGFAGLSAALRLAEMGISVCVLEAEHVGFGASGRNGGFCCLGGTKLDARQLVNRFGLEEARKFLAFQVAGINLVAQRLDSWGVDADRHSKGEMLLAHRAKDVADLKSEAEFLKANFGIRTRFLSREELFEQGYGGPSFHGGLHVPYGFALNPMAYVQALADRLRRAGGKIFGKTPVGSIDRDTDRWRLETKNGYVRAKKVVLAGNGYSDETVPAWLHGRTMPVMSSIQVTRPLSETELAEQGWTSDTMAADTRILLHYFRLLPDKRFLFGTRGGINEDASSIKAMQKRARADFESMFPSWANVRSEFSWHGHICIARTLTPFVGEVPGLDGVYAAMGWHGSGVAMASISGEKLAGLISGKLRQEDLPAALQRPFTRFPIPALRKLYLQGAYWLYGLKDR</sequence>
<dbReference type="EMBL" id="CP120863">
    <property type="protein sequence ID" value="WFE88781.1"/>
    <property type="molecule type" value="Genomic_DNA"/>
</dbReference>
<dbReference type="InterPro" id="IPR006076">
    <property type="entry name" value="FAD-dep_OxRdtase"/>
</dbReference>